<dbReference type="EMBL" id="LT670849">
    <property type="protein sequence ID" value="SHN87633.1"/>
    <property type="molecule type" value="Genomic_DNA"/>
</dbReference>
<dbReference type="InterPro" id="IPR052355">
    <property type="entry name" value="CENP-V-like"/>
</dbReference>
<proteinExistence type="inferred from homology"/>
<name>A0A1M7UXC3_9BRAD</name>
<keyword evidence="2" id="KW-0479">Metal-binding</keyword>
<accession>A0A1M7UXC3</accession>
<evidence type="ECO:0000313" key="5">
    <source>
        <dbReference type="EMBL" id="SHN87633.1"/>
    </source>
</evidence>
<dbReference type="Gene3D" id="2.170.150.70">
    <property type="match status" value="1"/>
</dbReference>
<dbReference type="PANTHER" id="PTHR28620:SF1">
    <property type="entry name" value="CENP-V_GFA DOMAIN-CONTAINING PROTEIN"/>
    <property type="match status" value="1"/>
</dbReference>
<gene>
    <name evidence="5" type="ORF">SAMN05444170_7288</name>
</gene>
<evidence type="ECO:0000256" key="3">
    <source>
        <dbReference type="ARBA" id="ARBA00022833"/>
    </source>
</evidence>
<sequence length="134" mass="14692">MLKTYSGSCHCGAVRFEADLDLSAGTGRCNCSICTKTRNWGVTVKPDAFRLLAGKDALTDYQFGTNTTHHPFCRTCGVQSFGYGHVEAIGGDYVSVRLSALDDVDPAELANAPVRYFNGRDNKWLEEPGETRHL</sequence>
<dbReference type="RefSeq" id="WP_072825435.1">
    <property type="nucleotide sequence ID" value="NZ_LT670849.1"/>
</dbReference>
<keyword evidence="6" id="KW-1185">Reference proteome</keyword>
<dbReference type="Proteomes" id="UP000184096">
    <property type="component" value="Chromosome I"/>
</dbReference>
<evidence type="ECO:0000259" key="4">
    <source>
        <dbReference type="PROSITE" id="PS51891"/>
    </source>
</evidence>
<dbReference type="PROSITE" id="PS51891">
    <property type="entry name" value="CENP_V_GFA"/>
    <property type="match status" value="1"/>
</dbReference>
<evidence type="ECO:0000313" key="6">
    <source>
        <dbReference type="Proteomes" id="UP000184096"/>
    </source>
</evidence>
<evidence type="ECO:0000256" key="1">
    <source>
        <dbReference type="ARBA" id="ARBA00005495"/>
    </source>
</evidence>
<dbReference type="GO" id="GO:0016846">
    <property type="term" value="F:carbon-sulfur lyase activity"/>
    <property type="evidence" value="ECO:0007669"/>
    <property type="project" value="InterPro"/>
</dbReference>
<dbReference type="GO" id="GO:0046872">
    <property type="term" value="F:metal ion binding"/>
    <property type="evidence" value="ECO:0007669"/>
    <property type="project" value="UniProtKB-KW"/>
</dbReference>
<dbReference type="InterPro" id="IPR006913">
    <property type="entry name" value="CENP-V/GFA"/>
</dbReference>
<keyword evidence="3" id="KW-0862">Zinc</keyword>
<organism evidence="5 6">
    <name type="scientific">Bradyrhizobium erythrophlei</name>
    <dbReference type="NCBI Taxonomy" id="1437360"/>
    <lineage>
        <taxon>Bacteria</taxon>
        <taxon>Pseudomonadati</taxon>
        <taxon>Pseudomonadota</taxon>
        <taxon>Alphaproteobacteria</taxon>
        <taxon>Hyphomicrobiales</taxon>
        <taxon>Nitrobacteraceae</taxon>
        <taxon>Bradyrhizobium</taxon>
    </lineage>
</organism>
<dbReference type="Pfam" id="PF04828">
    <property type="entry name" value="GFA"/>
    <property type="match status" value="1"/>
</dbReference>
<protein>
    <submittedName>
        <fullName evidence="5">Uncharacterized conserved protein</fullName>
    </submittedName>
</protein>
<dbReference type="SUPFAM" id="SSF51316">
    <property type="entry name" value="Mss4-like"/>
    <property type="match status" value="1"/>
</dbReference>
<comment type="similarity">
    <text evidence="1">Belongs to the Gfa family.</text>
</comment>
<dbReference type="AlphaFoldDB" id="A0A1M7UXC3"/>
<evidence type="ECO:0000256" key="2">
    <source>
        <dbReference type="ARBA" id="ARBA00022723"/>
    </source>
</evidence>
<dbReference type="PANTHER" id="PTHR28620">
    <property type="entry name" value="CENTROMERE PROTEIN V"/>
    <property type="match status" value="1"/>
</dbReference>
<reference evidence="6" key="1">
    <citation type="submission" date="2016-11" db="EMBL/GenBank/DDBJ databases">
        <authorList>
            <person name="Varghese N."/>
            <person name="Submissions S."/>
        </authorList>
    </citation>
    <scope>NUCLEOTIDE SEQUENCE [LARGE SCALE GENOMIC DNA]</scope>
    <source>
        <strain evidence="6">GAS401</strain>
    </source>
</reference>
<dbReference type="InterPro" id="IPR011057">
    <property type="entry name" value="Mss4-like_sf"/>
</dbReference>
<dbReference type="OrthoDB" id="9805575at2"/>
<feature type="domain" description="CENP-V/GFA" evidence="4">
    <location>
        <begin position="5"/>
        <end position="123"/>
    </location>
</feature>